<proteinExistence type="predicted"/>
<keyword evidence="1" id="KW-0472">Membrane</keyword>
<name>A0A348B4A8_9CREN</name>
<accession>A0A348B4A8</accession>
<feature type="transmembrane region" description="Helical" evidence="1">
    <location>
        <begin position="21"/>
        <end position="39"/>
    </location>
</feature>
<reference evidence="3" key="1">
    <citation type="journal article" date="2014" name="Int. J. Syst. Evol. Microbiol.">
        <title>Complete genome sequence of Corynebacterium casei LMG S-19264T (=DSM 44701T), isolated from a smear-ripened cheese.</title>
        <authorList>
            <consortium name="US DOE Joint Genome Institute (JGI-PGF)"/>
            <person name="Walter F."/>
            <person name="Albersmeier A."/>
            <person name="Kalinowski J."/>
            <person name="Ruckert C."/>
        </authorList>
    </citation>
    <scope>NUCLEOTIDE SEQUENCE</scope>
    <source>
        <strain evidence="3">JCM 31740</strain>
    </source>
</reference>
<dbReference type="EMBL" id="BMQS01000029">
    <property type="protein sequence ID" value="GGU04535.1"/>
    <property type="molecule type" value="Genomic_DNA"/>
</dbReference>
<evidence type="ECO:0000256" key="1">
    <source>
        <dbReference type="SAM" id="Phobius"/>
    </source>
</evidence>
<keyword evidence="1" id="KW-1133">Transmembrane helix</keyword>
<dbReference type="Proteomes" id="UP000276741">
    <property type="component" value="Chromosome"/>
</dbReference>
<keyword evidence="4" id="KW-1185">Reference proteome</keyword>
<reference evidence="2" key="3">
    <citation type="journal article" date="2019" name="BMC Res. Notes">
        <title>Complete genome sequence of the Sulfodiicoccus acidiphilus strain HS-1T, the first crenarchaeon that lacks polB3, isolated from an acidic hot spring in Ohwaku-dani, Hakone, Japan.</title>
        <authorList>
            <person name="Sakai H.D."/>
            <person name="Kurosawa N."/>
        </authorList>
    </citation>
    <scope>NUCLEOTIDE SEQUENCE</scope>
    <source>
        <strain evidence="2">HS-1</strain>
    </source>
</reference>
<evidence type="ECO:0000313" key="4">
    <source>
        <dbReference type="Proteomes" id="UP000276741"/>
    </source>
</evidence>
<feature type="transmembrane region" description="Helical" evidence="1">
    <location>
        <begin position="80"/>
        <end position="104"/>
    </location>
</feature>
<protein>
    <submittedName>
        <fullName evidence="2">Uncharacterized protein</fullName>
    </submittedName>
</protein>
<reference evidence="4" key="2">
    <citation type="submission" date="2018-04" db="EMBL/GenBank/DDBJ databases">
        <title>Complete genome sequence of Sulfodiicoccus acidiphilus strain HS-1.</title>
        <authorList>
            <person name="Sakai H.D."/>
            <person name="Kurosawa N."/>
        </authorList>
    </citation>
    <scope>NUCLEOTIDE SEQUENCE [LARGE SCALE GENOMIC DNA]</scope>
    <source>
        <strain evidence="4">HS-1</strain>
    </source>
</reference>
<dbReference type="KEGG" id="sacd:HS1genome_1399"/>
<organism evidence="2 4">
    <name type="scientific">Sulfodiicoccus acidiphilus</name>
    <dbReference type="NCBI Taxonomy" id="1670455"/>
    <lineage>
        <taxon>Archaea</taxon>
        <taxon>Thermoproteota</taxon>
        <taxon>Thermoprotei</taxon>
        <taxon>Sulfolobales</taxon>
        <taxon>Sulfolobaceae</taxon>
        <taxon>Sulfodiicoccus</taxon>
    </lineage>
</organism>
<feature type="transmembrane region" description="Helical" evidence="1">
    <location>
        <begin position="45"/>
        <end position="68"/>
    </location>
</feature>
<dbReference type="Pfam" id="PF07185">
    <property type="entry name" value="DUF1404"/>
    <property type="match status" value="1"/>
</dbReference>
<dbReference type="EMBL" id="AP018553">
    <property type="protein sequence ID" value="BBD73010.1"/>
    <property type="molecule type" value="Genomic_DNA"/>
</dbReference>
<feature type="transmembrane region" description="Helical" evidence="1">
    <location>
        <begin position="119"/>
        <end position="142"/>
    </location>
</feature>
<evidence type="ECO:0000313" key="2">
    <source>
        <dbReference type="EMBL" id="BBD73010.1"/>
    </source>
</evidence>
<keyword evidence="1" id="KW-0812">Transmembrane</keyword>
<evidence type="ECO:0000313" key="3">
    <source>
        <dbReference type="EMBL" id="GGU04535.1"/>
    </source>
</evidence>
<dbReference type="AlphaFoldDB" id="A0A348B4A8"/>
<reference evidence="3" key="4">
    <citation type="submission" date="2020-09" db="EMBL/GenBank/DDBJ databases">
        <authorList>
            <person name="Sun Q."/>
            <person name="Ohkuma M."/>
        </authorList>
    </citation>
    <scope>NUCLEOTIDE SEQUENCE</scope>
    <source>
        <strain evidence="3">JCM 31740</strain>
    </source>
</reference>
<gene>
    <name evidence="3" type="ORF">GCM10007116_21430</name>
    <name evidence="2" type="ORF">HS1genome_1399</name>
</gene>
<dbReference type="InterPro" id="IPR009844">
    <property type="entry name" value="DUF1404"/>
</dbReference>
<sequence length="158" mass="17375">MLHYLDYGTGILVGRSVKLRVSPIASLVVGVSVPVFWHIPYPFALAASSSGVEVLAVLTLTCSGILLGGILDSLTRKFKFYLLGLWMTGDTVLSTIFMTGGAYYTSRYIVTSPYSSSQLGFAGIAMFIFMNVTVVILIIKLLNDMFREELDKTEYHNV</sequence>
<dbReference type="Proteomes" id="UP000616143">
    <property type="component" value="Unassembled WGS sequence"/>
</dbReference>